<gene>
    <name evidence="2" type="ORF">E2C01_058063</name>
</gene>
<proteinExistence type="predicted"/>
<evidence type="ECO:0000256" key="1">
    <source>
        <dbReference type="SAM" id="MobiDB-lite"/>
    </source>
</evidence>
<keyword evidence="3" id="KW-1185">Reference proteome</keyword>
<feature type="region of interest" description="Disordered" evidence="1">
    <location>
        <begin position="250"/>
        <end position="271"/>
    </location>
</feature>
<dbReference type="EMBL" id="VSRR010021460">
    <property type="protein sequence ID" value="MPC63955.1"/>
    <property type="molecule type" value="Genomic_DNA"/>
</dbReference>
<reference evidence="2 3" key="1">
    <citation type="submission" date="2019-05" db="EMBL/GenBank/DDBJ databases">
        <title>Another draft genome of Portunus trituberculatus and its Hox gene families provides insights of decapod evolution.</title>
        <authorList>
            <person name="Jeong J.-H."/>
            <person name="Song I."/>
            <person name="Kim S."/>
            <person name="Choi T."/>
            <person name="Kim D."/>
            <person name="Ryu S."/>
            <person name="Kim W."/>
        </authorList>
    </citation>
    <scope>NUCLEOTIDE SEQUENCE [LARGE SCALE GENOMIC DNA]</scope>
    <source>
        <tissue evidence="2">Muscle</tissue>
    </source>
</reference>
<evidence type="ECO:0000313" key="2">
    <source>
        <dbReference type="EMBL" id="MPC63955.1"/>
    </source>
</evidence>
<sequence>MIHQQLPVTQPGSPACLPACLPSFSPHLGYQVLLPRNDVARVGEESMVAALCCAALRCCICGGLWCTPPSPPLPSDNFATFTTLPGAAVPLVPHFGTSESRLGQVSGLPSSGRPTSRLRTSTARRGTLPECSLGNHAQVKCPTAPPQARLVVVVQQGGAGTHHRVNTHAQEVARTRQVFLRAREAKWLEWRSTLSHITLTQHWRSVRMPPGAAPPRPARPALNRRQRLNRCLHRMEGSVSSSCRTHVRRLQQQVVPPRAKAVREAIQDGRR</sequence>
<evidence type="ECO:0000313" key="3">
    <source>
        <dbReference type="Proteomes" id="UP000324222"/>
    </source>
</evidence>
<accession>A0A5B7H2R5</accession>
<dbReference type="AlphaFoldDB" id="A0A5B7H2R5"/>
<name>A0A5B7H2R5_PORTR</name>
<organism evidence="2 3">
    <name type="scientific">Portunus trituberculatus</name>
    <name type="common">Swimming crab</name>
    <name type="synonym">Neptunus trituberculatus</name>
    <dbReference type="NCBI Taxonomy" id="210409"/>
    <lineage>
        <taxon>Eukaryota</taxon>
        <taxon>Metazoa</taxon>
        <taxon>Ecdysozoa</taxon>
        <taxon>Arthropoda</taxon>
        <taxon>Crustacea</taxon>
        <taxon>Multicrustacea</taxon>
        <taxon>Malacostraca</taxon>
        <taxon>Eumalacostraca</taxon>
        <taxon>Eucarida</taxon>
        <taxon>Decapoda</taxon>
        <taxon>Pleocyemata</taxon>
        <taxon>Brachyura</taxon>
        <taxon>Eubrachyura</taxon>
        <taxon>Portunoidea</taxon>
        <taxon>Portunidae</taxon>
        <taxon>Portuninae</taxon>
        <taxon>Portunus</taxon>
    </lineage>
</organism>
<dbReference type="Proteomes" id="UP000324222">
    <property type="component" value="Unassembled WGS sequence"/>
</dbReference>
<comment type="caution">
    <text evidence="2">The sequence shown here is derived from an EMBL/GenBank/DDBJ whole genome shotgun (WGS) entry which is preliminary data.</text>
</comment>
<protein>
    <submittedName>
        <fullName evidence="2">Uncharacterized protein</fullName>
    </submittedName>
</protein>
<feature type="region of interest" description="Disordered" evidence="1">
    <location>
        <begin position="102"/>
        <end position="123"/>
    </location>
</feature>
<feature type="compositionally biased region" description="Basic and acidic residues" evidence="1">
    <location>
        <begin position="261"/>
        <end position="271"/>
    </location>
</feature>